<dbReference type="SUPFAM" id="SSF56300">
    <property type="entry name" value="Metallo-dependent phosphatases"/>
    <property type="match status" value="1"/>
</dbReference>
<organism evidence="5 6">
    <name type="scientific">Celeribacter arenosi</name>
    <dbReference type="NCBI Taxonomy" id="792649"/>
    <lineage>
        <taxon>Bacteria</taxon>
        <taxon>Pseudomonadati</taxon>
        <taxon>Pseudomonadota</taxon>
        <taxon>Alphaproteobacteria</taxon>
        <taxon>Rhodobacterales</taxon>
        <taxon>Roseobacteraceae</taxon>
        <taxon>Celeribacter</taxon>
    </lineage>
</organism>
<dbReference type="Gene3D" id="3.60.21.10">
    <property type="match status" value="1"/>
</dbReference>
<keyword evidence="3" id="KW-1133">Transmembrane helix</keyword>
<evidence type="ECO:0000256" key="3">
    <source>
        <dbReference type="SAM" id="Phobius"/>
    </source>
</evidence>
<evidence type="ECO:0000313" key="5">
    <source>
        <dbReference type="EMBL" id="GAA3875291.1"/>
    </source>
</evidence>
<keyword evidence="1" id="KW-0479">Metal-binding</keyword>
<evidence type="ECO:0000313" key="6">
    <source>
        <dbReference type="Proteomes" id="UP001399917"/>
    </source>
</evidence>
<dbReference type="InterPro" id="IPR029052">
    <property type="entry name" value="Metallo-depent_PP-like"/>
</dbReference>
<dbReference type="Proteomes" id="UP001399917">
    <property type="component" value="Unassembled WGS sequence"/>
</dbReference>
<dbReference type="Pfam" id="PF00149">
    <property type="entry name" value="Metallophos"/>
    <property type="match status" value="1"/>
</dbReference>
<reference evidence="6" key="1">
    <citation type="journal article" date="2019" name="Int. J. Syst. Evol. Microbiol.">
        <title>The Global Catalogue of Microorganisms (GCM) 10K type strain sequencing project: providing services to taxonomists for standard genome sequencing and annotation.</title>
        <authorList>
            <consortium name="The Broad Institute Genomics Platform"/>
            <consortium name="The Broad Institute Genome Sequencing Center for Infectious Disease"/>
            <person name="Wu L."/>
            <person name="Ma J."/>
        </authorList>
    </citation>
    <scope>NUCLEOTIDE SEQUENCE [LARGE SCALE GENOMIC DNA]</scope>
    <source>
        <strain evidence="6">JCM 17190</strain>
    </source>
</reference>
<keyword evidence="3" id="KW-0472">Membrane</keyword>
<name>A0ABP7KEV5_9RHOB</name>
<gene>
    <name evidence="5" type="ORF">GCM10022404_26350</name>
</gene>
<sequence>MATFLYIGLGALLLALFYGLWVEPAWRLRVKRYRVEHPAWGDRAPVRIVIISDLHAGAPHIPLSRVSRIVRKANRLNPDIAVLLGDYGAAHSWTIGKMSKRAILERLKPFEGRFGTFAVLGNHDWWQDPGSAEGRRPCEAQTALSELEIPHLDNEAARIEHEGGDFWVVGLADQRPLDEGPDGEGFDDIDLAIADVTDDAPCILLAHEPDLFPNVPEQCILTLSGHTHGGQIRIGNRSPVIMASENETFSYGRYDAQGRVLIVSGGIGCSEIPVRIGMPPEITVVTICGET</sequence>
<dbReference type="EMBL" id="BAABDF010000007">
    <property type="protein sequence ID" value="GAA3875291.1"/>
    <property type="molecule type" value="Genomic_DNA"/>
</dbReference>
<keyword evidence="3" id="KW-0812">Transmembrane</keyword>
<keyword evidence="2" id="KW-0378">Hydrolase</keyword>
<feature type="transmembrane region" description="Helical" evidence="3">
    <location>
        <begin position="6"/>
        <end position="26"/>
    </location>
</feature>
<dbReference type="RefSeq" id="WP_344847791.1">
    <property type="nucleotide sequence ID" value="NZ_BAABDF010000007.1"/>
</dbReference>
<evidence type="ECO:0000256" key="2">
    <source>
        <dbReference type="ARBA" id="ARBA00022801"/>
    </source>
</evidence>
<accession>A0ABP7KEV5</accession>
<keyword evidence="6" id="KW-1185">Reference proteome</keyword>
<comment type="caution">
    <text evidence="5">The sequence shown here is derived from an EMBL/GenBank/DDBJ whole genome shotgun (WGS) entry which is preliminary data.</text>
</comment>
<protein>
    <submittedName>
        <fullName evidence="5">Metallophosphoesterase</fullName>
    </submittedName>
</protein>
<dbReference type="PANTHER" id="PTHR31302">
    <property type="entry name" value="TRANSMEMBRANE PROTEIN WITH METALLOPHOSPHOESTERASE DOMAIN-RELATED"/>
    <property type="match status" value="1"/>
</dbReference>
<evidence type="ECO:0000259" key="4">
    <source>
        <dbReference type="Pfam" id="PF00149"/>
    </source>
</evidence>
<feature type="domain" description="Calcineurin-like phosphoesterase" evidence="4">
    <location>
        <begin position="47"/>
        <end position="228"/>
    </location>
</feature>
<dbReference type="InterPro" id="IPR051158">
    <property type="entry name" value="Metallophosphoesterase_sf"/>
</dbReference>
<dbReference type="InterPro" id="IPR004843">
    <property type="entry name" value="Calcineurin-like_PHP"/>
</dbReference>
<proteinExistence type="predicted"/>
<dbReference type="PANTHER" id="PTHR31302:SF31">
    <property type="entry name" value="PHOSPHODIESTERASE YAEI"/>
    <property type="match status" value="1"/>
</dbReference>
<evidence type="ECO:0000256" key="1">
    <source>
        <dbReference type="ARBA" id="ARBA00022723"/>
    </source>
</evidence>